<dbReference type="InterPro" id="IPR036291">
    <property type="entry name" value="NAD(P)-bd_dom_sf"/>
</dbReference>
<evidence type="ECO:0000256" key="1">
    <source>
        <dbReference type="ARBA" id="ARBA00004651"/>
    </source>
</evidence>
<keyword evidence="2" id="KW-0472">Membrane</keyword>
<feature type="transmembrane region" description="Helical" evidence="2">
    <location>
        <begin position="49"/>
        <end position="66"/>
    </location>
</feature>
<dbReference type="Gene3D" id="1.10.287.70">
    <property type="match status" value="1"/>
</dbReference>
<dbReference type="SUPFAM" id="SSF81324">
    <property type="entry name" value="Voltage-gated potassium channels"/>
    <property type="match status" value="1"/>
</dbReference>
<dbReference type="SUPFAM" id="SSF51735">
    <property type="entry name" value="NAD(P)-binding Rossmann-fold domains"/>
    <property type="match status" value="1"/>
</dbReference>
<dbReference type="Proteomes" id="UP000490800">
    <property type="component" value="Unassembled WGS sequence"/>
</dbReference>
<feature type="transmembrane region" description="Helical" evidence="2">
    <location>
        <begin position="73"/>
        <end position="94"/>
    </location>
</feature>
<dbReference type="PANTHER" id="PTHR43833">
    <property type="entry name" value="POTASSIUM CHANNEL PROTEIN 2-RELATED-RELATED"/>
    <property type="match status" value="1"/>
</dbReference>
<dbReference type="PROSITE" id="PS51201">
    <property type="entry name" value="RCK_N"/>
    <property type="match status" value="1"/>
</dbReference>
<dbReference type="InterPro" id="IPR003148">
    <property type="entry name" value="RCK_N"/>
</dbReference>
<protein>
    <submittedName>
        <fullName evidence="4">Ion transporter</fullName>
    </submittedName>
</protein>
<evidence type="ECO:0000313" key="4">
    <source>
        <dbReference type="EMBL" id="MVP01123.1"/>
    </source>
</evidence>
<name>A0A7X3FJZ8_9BACL</name>
<feature type="transmembrane region" description="Helical" evidence="2">
    <location>
        <begin position="12"/>
        <end position="37"/>
    </location>
</feature>
<dbReference type="InterPro" id="IPR050721">
    <property type="entry name" value="Trk_Ktr_HKT_K-transport"/>
</dbReference>
<evidence type="ECO:0000259" key="3">
    <source>
        <dbReference type="PROSITE" id="PS51201"/>
    </source>
</evidence>
<reference evidence="4 5" key="1">
    <citation type="journal article" date="2019" name="Microorganisms">
        <title>Paenibacillus lutrae sp. nov., A Chitinolytic Species Isolated from A River Otter in Castril Natural Park, Granada, Spain.</title>
        <authorList>
            <person name="Rodriguez M."/>
            <person name="Reina J.C."/>
            <person name="Bejar V."/>
            <person name="Llamas I."/>
        </authorList>
    </citation>
    <scope>NUCLEOTIDE SEQUENCE [LARGE SCALE GENOMIC DNA]</scope>
    <source>
        <strain evidence="4 5">N10</strain>
    </source>
</reference>
<dbReference type="Pfam" id="PF22614">
    <property type="entry name" value="Slo-like_RCK"/>
    <property type="match status" value="1"/>
</dbReference>
<dbReference type="GO" id="GO:0005886">
    <property type="term" value="C:plasma membrane"/>
    <property type="evidence" value="ECO:0007669"/>
    <property type="project" value="UniProtKB-SubCell"/>
</dbReference>
<keyword evidence="5" id="KW-1185">Reference proteome</keyword>
<dbReference type="GO" id="GO:0006813">
    <property type="term" value="P:potassium ion transport"/>
    <property type="evidence" value="ECO:0007669"/>
    <property type="project" value="InterPro"/>
</dbReference>
<dbReference type="RefSeq" id="WP_157337245.1">
    <property type="nucleotide sequence ID" value="NZ_RHLK01000010.1"/>
</dbReference>
<evidence type="ECO:0000256" key="2">
    <source>
        <dbReference type="SAM" id="Phobius"/>
    </source>
</evidence>
<dbReference type="InterPro" id="IPR013099">
    <property type="entry name" value="K_chnl_dom"/>
</dbReference>
<sequence length="340" mass="38517">MHFVLRYVNQMLRLSNGLIAILTVAFVLLCSLIAYWIEPDTFETWFNSLYWVMTTMATVGYGDYYMKTVPGKLFTIFLYLFGIGLLSLVIGKIIEAFSNVKLRRETGKVNYRGSNHIVVITWNKKAHSAVEELISSDPELEIVIIDENEKLPYDHKKVHYISGDPALETTLEKAGLSKARAAIIFADERSQDISLVDGKTLLIASSIERLAPDVHTTAEIMSEKHISNFRYVKVNDFILSHDAVSNLVVRSALNEGTIDLYMQLISRQHGDDLYEVGRKPQWVTYHDAFLDLLQQGATLIADRNDLGINRKLQEKIPADARLFVVCDPGTYLRISGKEIL</sequence>
<dbReference type="Gene3D" id="3.40.50.720">
    <property type="entry name" value="NAD(P)-binding Rossmann-like Domain"/>
    <property type="match status" value="1"/>
</dbReference>
<organism evidence="4 5">
    <name type="scientific">Paenibacillus lutrae</name>
    <dbReference type="NCBI Taxonomy" id="2078573"/>
    <lineage>
        <taxon>Bacteria</taxon>
        <taxon>Bacillati</taxon>
        <taxon>Bacillota</taxon>
        <taxon>Bacilli</taxon>
        <taxon>Bacillales</taxon>
        <taxon>Paenibacillaceae</taxon>
        <taxon>Paenibacillus</taxon>
    </lineage>
</organism>
<keyword evidence="2" id="KW-1133">Transmembrane helix</keyword>
<dbReference type="EMBL" id="RHLK01000010">
    <property type="protein sequence ID" value="MVP01123.1"/>
    <property type="molecule type" value="Genomic_DNA"/>
</dbReference>
<comment type="caution">
    <text evidence="4">The sequence shown here is derived from an EMBL/GenBank/DDBJ whole genome shotgun (WGS) entry which is preliminary data.</text>
</comment>
<gene>
    <name evidence="4" type="ORF">EDM21_16625</name>
</gene>
<proteinExistence type="predicted"/>
<comment type="subcellular location">
    <subcellularLocation>
        <location evidence="1">Cell membrane</location>
        <topology evidence="1">Multi-pass membrane protein</topology>
    </subcellularLocation>
</comment>
<evidence type="ECO:0000313" key="5">
    <source>
        <dbReference type="Proteomes" id="UP000490800"/>
    </source>
</evidence>
<dbReference type="AlphaFoldDB" id="A0A7X3FJZ8"/>
<feature type="domain" description="RCK N-terminal" evidence="3">
    <location>
        <begin position="114"/>
        <end position="239"/>
    </location>
</feature>
<accession>A0A7X3FJZ8</accession>
<dbReference type="Pfam" id="PF07885">
    <property type="entry name" value="Ion_trans_2"/>
    <property type="match status" value="1"/>
</dbReference>
<dbReference type="OrthoDB" id="9785285at2"/>
<dbReference type="PANTHER" id="PTHR43833:SF9">
    <property type="entry name" value="POTASSIUM CHANNEL PROTEIN YUGO-RELATED"/>
    <property type="match status" value="1"/>
</dbReference>
<keyword evidence="2" id="KW-0812">Transmembrane</keyword>